<protein>
    <recommendedName>
        <fullName evidence="2">histidine kinase</fullName>
        <ecNumber evidence="2">2.7.13.3</ecNumber>
    </recommendedName>
</protein>
<dbReference type="Pfam" id="PF07568">
    <property type="entry name" value="HisKA_2"/>
    <property type="match status" value="1"/>
</dbReference>
<gene>
    <name evidence="11" type="ORF">EQY75_08130</name>
</gene>
<accession>A0A411EAE9</accession>
<feature type="transmembrane region" description="Helical" evidence="9">
    <location>
        <begin position="414"/>
        <end position="434"/>
    </location>
</feature>
<evidence type="ECO:0000256" key="8">
    <source>
        <dbReference type="PROSITE-ProRule" id="PRU00339"/>
    </source>
</evidence>
<proteinExistence type="predicted"/>
<dbReference type="InterPro" id="IPR011990">
    <property type="entry name" value="TPR-like_helical_dom_sf"/>
</dbReference>
<keyword evidence="8" id="KW-0802">TPR repeat</keyword>
<dbReference type="EMBL" id="CP035544">
    <property type="protein sequence ID" value="QBA64494.1"/>
    <property type="molecule type" value="Genomic_DNA"/>
</dbReference>
<evidence type="ECO:0000256" key="4">
    <source>
        <dbReference type="ARBA" id="ARBA00022679"/>
    </source>
</evidence>
<dbReference type="InterPro" id="IPR003594">
    <property type="entry name" value="HATPase_dom"/>
</dbReference>
<evidence type="ECO:0000256" key="6">
    <source>
        <dbReference type="ARBA" id="ARBA00022777"/>
    </source>
</evidence>
<reference evidence="11 12" key="1">
    <citation type="submission" date="2019-01" db="EMBL/GenBank/DDBJ databases">
        <title>Muriicola soli sp. nov., isolated from soil.</title>
        <authorList>
            <person name="Kang H.J."/>
            <person name="Kim S.B."/>
        </authorList>
    </citation>
    <scope>NUCLEOTIDE SEQUENCE [LARGE SCALE GENOMIC DNA]</scope>
    <source>
        <strain evidence="11 12">MMS17-SY002</strain>
    </source>
</reference>
<dbReference type="AlphaFoldDB" id="A0A411EAE9"/>
<dbReference type="Pfam" id="PF02518">
    <property type="entry name" value="HATPase_c"/>
    <property type="match status" value="1"/>
</dbReference>
<evidence type="ECO:0000313" key="11">
    <source>
        <dbReference type="EMBL" id="QBA64494.1"/>
    </source>
</evidence>
<keyword evidence="5" id="KW-0547">Nucleotide-binding</keyword>
<keyword evidence="12" id="KW-1185">Reference proteome</keyword>
<dbReference type="Proteomes" id="UP000290889">
    <property type="component" value="Chromosome"/>
</dbReference>
<dbReference type="RefSeq" id="WP_129604748.1">
    <property type="nucleotide sequence ID" value="NZ_CP035544.1"/>
</dbReference>
<keyword evidence="9" id="KW-0472">Membrane</keyword>
<evidence type="ECO:0000256" key="1">
    <source>
        <dbReference type="ARBA" id="ARBA00000085"/>
    </source>
</evidence>
<dbReference type="PROSITE" id="PS50005">
    <property type="entry name" value="TPR"/>
    <property type="match status" value="2"/>
</dbReference>
<evidence type="ECO:0000256" key="2">
    <source>
        <dbReference type="ARBA" id="ARBA00012438"/>
    </source>
</evidence>
<dbReference type="EC" id="2.7.13.3" evidence="2"/>
<dbReference type="GO" id="GO:0004673">
    <property type="term" value="F:protein histidine kinase activity"/>
    <property type="evidence" value="ECO:0007669"/>
    <property type="project" value="UniProtKB-EC"/>
</dbReference>
<dbReference type="PANTHER" id="PTHR41523">
    <property type="entry name" value="TWO-COMPONENT SYSTEM SENSOR PROTEIN"/>
    <property type="match status" value="1"/>
</dbReference>
<keyword evidence="7" id="KW-0067">ATP-binding</keyword>
<keyword evidence="3" id="KW-0597">Phosphoprotein</keyword>
<dbReference type="InterPro" id="IPR019734">
    <property type="entry name" value="TPR_rpt"/>
</dbReference>
<evidence type="ECO:0000259" key="10">
    <source>
        <dbReference type="PROSITE" id="PS50109"/>
    </source>
</evidence>
<organism evidence="11 12">
    <name type="scientific">Muriicola soli</name>
    <dbReference type="NCBI Taxonomy" id="2507538"/>
    <lineage>
        <taxon>Bacteria</taxon>
        <taxon>Pseudomonadati</taxon>
        <taxon>Bacteroidota</taxon>
        <taxon>Flavobacteriia</taxon>
        <taxon>Flavobacteriales</taxon>
        <taxon>Flavobacteriaceae</taxon>
        <taxon>Muriicola</taxon>
    </lineage>
</organism>
<dbReference type="SMART" id="SM00028">
    <property type="entry name" value="TPR"/>
    <property type="match status" value="6"/>
</dbReference>
<feature type="domain" description="Histidine kinase" evidence="10">
    <location>
        <begin position="460"/>
        <end position="651"/>
    </location>
</feature>
<dbReference type="OrthoDB" id="9767435at2"/>
<dbReference type="KEGG" id="mur:EQY75_08130"/>
<dbReference type="PANTHER" id="PTHR41523:SF8">
    <property type="entry name" value="ETHYLENE RESPONSE SENSOR PROTEIN"/>
    <property type="match status" value="1"/>
</dbReference>
<dbReference type="Gene3D" id="1.25.40.10">
    <property type="entry name" value="Tetratricopeptide repeat domain"/>
    <property type="match status" value="2"/>
</dbReference>
<dbReference type="SUPFAM" id="SSF81901">
    <property type="entry name" value="HCP-like"/>
    <property type="match status" value="1"/>
</dbReference>
<dbReference type="InterPro" id="IPR036890">
    <property type="entry name" value="HATPase_C_sf"/>
</dbReference>
<dbReference type="GO" id="GO:0005524">
    <property type="term" value="F:ATP binding"/>
    <property type="evidence" value="ECO:0007669"/>
    <property type="project" value="UniProtKB-KW"/>
</dbReference>
<keyword evidence="4" id="KW-0808">Transferase</keyword>
<keyword evidence="9" id="KW-1133">Transmembrane helix</keyword>
<dbReference type="Gene3D" id="3.30.450.20">
    <property type="entry name" value="PAS domain"/>
    <property type="match status" value="1"/>
</dbReference>
<dbReference type="SUPFAM" id="SSF48452">
    <property type="entry name" value="TPR-like"/>
    <property type="match status" value="1"/>
</dbReference>
<evidence type="ECO:0000256" key="3">
    <source>
        <dbReference type="ARBA" id="ARBA00022553"/>
    </source>
</evidence>
<evidence type="ECO:0000256" key="5">
    <source>
        <dbReference type="ARBA" id="ARBA00022741"/>
    </source>
</evidence>
<keyword evidence="6 11" id="KW-0418">Kinase</keyword>
<sequence length="653" mass="74883">MRTLCIRVVFSVLFTLISGYHGTSQIIDFSRENSYKQIFRQTDNFGFSYLDTLELGYKNAPTDSLRLTILNDLAYYWHTRDLQKAYEFTRMGLKEAKAKELKTWVGRFRVTYGAVLLRDEKLDSARIVLGQAMEVLNQKEYPFLYTQLGYVYEREGNLSAAAEYALRSLRLGEKFNDLHAQAQAYSDLSNLFWKQEKYQKGLEQGLLALSLFEAYGMNDLDYDFALYVVGNQYLALNDPENALKYYSHAISIGERYGFYNNLSDIYISLADLHGSSFRYADAETAALNAIQYSERLNNNFMLMRSWLSLGKLQNLQGKFLSAITSLQTSIDIATEDFGDAFFLSEAYQNLGKAYAGSHNYKDAYHAFEMYDQLQKEVFTEESAERMSQIQTELEVAEKDSTIQLQDTQIKKQRIIQTLGMIVIVLLFLYLLLIFKSVRRNRENNKLLQLQNEEKEFLLKEIHHRVKNNLEIVSSLLILQSEQISDTNVRSAMVKSQQRVHSMSMIHQKLYQGSDLSNIEMKDYFENLGSHIINSYGMEDRINLRFAMKPIAVDIDQAIPIGLIVNELLSNALKYAFPGNRKGEVTISLEQHESVLHLEVSDNGVGKMVSQEPEGTGFGTQLIKLLTTQLDGEMKLVVDKGTLVSFDFQRIKAA</sequence>
<dbReference type="Gene3D" id="3.30.565.10">
    <property type="entry name" value="Histidine kinase-like ATPase, C-terminal domain"/>
    <property type="match status" value="1"/>
</dbReference>
<feature type="repeat" description="TPR" evidence="8">
    <location>
        <begin position="223"/>
        <end position="256"/>
    </location>
</feature>
<name>A0A411EAE9_9FLAO</name>
<dbReference type="PROSITE" id="PS50109">
    <property type="entry name" value="HIS_KIN"/>
    <property type="match status" value="1"/>
</dbReference>
<dbReference type="Pfam" id="PF13181">
    <property type="entry name" value="TPR_8"/>
    <property type="match status" value="1"/>
</dbReference>
<keyword evidence="9" id="KW-0812">Transmembrane</keyword>
<dbReference type="SMART" id="SM00387">
    <property type="entry name" value="HATPase_c"/>
    <property type="match status" value="1"/>
</dbReference>
<dbReference type="InterPro" id="IPR005467">
    <property type="entry name" value="His_kinase_dom"/>
</dbReference>
<dbReference type="InterPro" id="IPR011495">
    <property type="entry name" value="Sig_transdc_His_kin_sub2_dim/P"/>
</dbReference>
<evidence type="ECO:0000256" key="7">
    <source>
        <dbReference type="ARBA" id="ARBA00022840"/>
    </source>
</evidence>
<evidence type="ECO:0000256" key="9">
    <source>
        <dbReference type="SAM" id="Phobius"/>
    </source>
</evidence>
<evidence type="ECO:0000313" key="12">
    <source>
        <dbReference type="Proteomes" id="UP000290889"/>
    </source>
</evidence>
<dbReference type="SUPFAM" id="SSF55874">
    <property type="entry name" value="ATPase domain of HSP90 chaperone/DNA topoisomerase II/histidine kinase"/>
    <property type="match status" value="1"/>
</dbReference>
<feature type="repeat" description="TPR" evidence="8">
    <location>
        <begin position="142"/>
        <end position="175"/>
    </location>
</feature>
<comment type="catalytic activity">
    <reaction evidence="1">
        <text>ATP + protein L-histidine = ADP + protein N-phospho-L-histidine.</text>
        <dbReference type="EC" id="2.7.13.3"/>
    </reaction>
</comment>